<accession>A0ABW5F4Z3</accession>
<dbReference type="Proteomes" id="UP001597448">
    <property type="component" value="Unassembled WGS sequence"/>
</dbReference>
<dbReference type="RefSeq" id="WP_209993688.1">
    <property type="nucleotide sequence ID" value="NZ_JBHSVQ010000001.1"/>
</dbReference>
<proteinExistence type="predicted"/>
<sequence length="126" mass="13930">MNIQILGQGPRTGEIRFAAAEWGEARAIWCGPPVQPGEEWEAEWELPALFMSWVDIVPAPGGAFGLRIEGETVILTGVLENIEEDGTGYLRIGRDLIMFECLGEPMALGGFVELRTREARLYPVNL</sequence>
<dbReference type="EMBL" id="JBHUKY010000010">
    <property type="protein sequence ID" value="MFD2408872.1"/>
    <property type="molecule type" value="Genomic_DNA"/>
</dbReference>
<name>A0ABW5F4Z3_9BACL</name>
<protein>
    <submittedName>
        <fullName evidence="1">Uncharacterized protein</fullName>
    </submittedName>
</protein>
<gene>
    <name evidence="1" type="ORF">ACFSX3_03270</name>
</gene>
<reference evidence="2" key="1">
    <citation type="journal article" date="2019" name="Int. J. Syst. Evol. Microbiol.">
        <title>The Global Catalogue of Microorganisms (GCM) 10K type strain sequencing project: providing services to taxonomists for standard genome sequencing and annotation.</title>
        <authorList>
            <consortium name="The Broad Institute Genomics Platform"/>
            <consortium name="The Broad Institute Genome Sequencing Center for Infectious Disease"/>
            <person name="Wu L."/>
            <person name="Ma J."/>
        </authorList>
    </citation>
    <scope>NUCLEOTIDE SEQUENCE [LARGE SCALE GENOMIC DNA]</scope>
    <source>
        <strain evidence="2">CCM 8725</strain>
    </source>
</reference>
<organism evidence="1 2">
    <name type="scientific">Paenibacillus rhizoplanae</name>
    <dbReference type="NCBI Taxonomy" id="1917181"/>
    <lineage>
        <taxon>Bacteria</taxon>
        <taxon>Bacillati</taxon>
        <taxon>Bacillota</taxon>
        <taxon>Bacilli</taxon>
        <taxon>Bacillales</taxon>
        <taxon>Paenibacillaceae</taxon>
        <taxon>Paenibacillus</taxon>
    </lineage>
</organism>
<keyword evidence="2" id="KW-1185">Reference proteome</keyword>
<comment type="caution">
    <text evidence="1">The sequence shown here is derived from an EMBL/GenBank/DDBJ whole genome shotgun (WGS) entry which is preliminary data.</text>
</comment>
<evidence type="ECO:0000313" key="2">
    <source>
        <dbReference type="Proteomes" id="UP001597448"/>
    </source>
</evidence>
<evidence type="ECO:0000313" key="1">
    <source>
        <dbReference type="EMBL" id="MFD2408872.1"/>
    </source>
</evidence>